<feature type="compositionally biased region" description="Polar residues" evidence="1">
    <location>
        <begin position="60"/>
        <end position="71"/>
    </location>
</feature>
<protein>
    <submittedName>
        <fullName evidence="2">Uncharacterized protein</fullName>
    </submittedName>
</protein>
<evidence type="ECO:0000313" key="2">
    <source>
        <dbReference type="EMBL" id="MDN3611887.1"/>
    </source>
</evidence>
<gene>
    <name evidence="2" type="ORF">QWZ16_20040</name>
</gene>
<reference evidence="3" key="1">
    <citation type="journal article" date="2019" name="Int. J. Syst. Evol. Microbiol.">
        <title>The Global Catalogue of Microorganisms (GCM) 10K type strain sequencing project: providing services to taxonomists for standard genome sequencing and annotation.</title>
        <authorList>
            <consortium name="The Broad Institute Genomics Platform"/>
            <consortium name="The Broad Institute Genome Sequencing Center for Infectious Disease"/>
            <person name="Wu L."/>
            <person name="Ma J."/>
        </authorList>
    </citation>
    <scope>NUCLEOTIDE SEQUENCE [LARGE SCALE GENOMIC DNA]</scope>
    <source>
        <strain evidence="3">CECT 7398</strain>
    </source>
</reference>
<dbReference type="EMBL" id="JAUFQC010000027">
    <property type="protein sequence ID" value="MDN3611887.1"/>
    <property type="molecule type" value="Genomic_DNA"/>
</dbReference>
<organism evidence="2 3">
    <name type="scientific">Vibrio ostreicida</name>
    <dbReference type="NCBI Taxonomy" id="526588"/>
    <lineage>
        <taxon>Bacteria</taxon>
        <taxon>Pseudomonadati</taxon>
        <taxon>Pseudomonadota</taxon>
        <taxon>Gammaproteobacteria</taxon>
        <taxon>Vibrionales</taxon>
        <taxon>Vibrionaceae</taxon>
        <taxon>Vibrio</taxon>
    </lineage>
</organism>
<keyword evidence="3" id="KW-1185">Reference proteome</keyword>
<evidence type="ECO:0000313" key="3">
    <source>
        <dbReference type="Proteomes" id="UP001238540"/>
    </source>
</evidence>
<sequence length="80" mass="8978">MMGFASPCLYGCIIYPERNRARFAQSLIVLRPASYLLFRLTHAVTAQTIIKDQIAGLAKGSTNIGNNAEQPSKQRRLRRL</sequence>
<accession>A0ABT8C0K3</accession>
<name>A0ABT8C0K3_9VIBR</name>
<dbReference type="RefSeq" id="WP_290313427.1">
    <property type="nucleotide sequence ID" value="NZ_JAUFQC010000027.1"/>
</dbReference>
<evidence type="ECO:0000256" key="1">
    <source>
        <dbReference type="SAM" id="MobiDB-lite"/>
    </source>
</evidence>
<dbReference type="Proteomes" id="UP001238540">
    <property type="component" value="Unassembled WGS sequence"/>
</dbReference>
<proteinExistence type="predicted"/>
<feature type="region of interest" description="Disordered" evidence="1">
    <location>
        <begin position="60"/>
        <end position="80"/>
    </location>
</feature>
<comment type="caution">
    <text evidence="2">The sequence shown here is derived from an EMBL/GenBank/DDBJ whole genome shotgun (WGS) entry which is preliminary data.</text>
</comment>